<evidence type="ECO:0000313" key="3">
    <source>
        <dbReference type="Proteomes" id="UP000266841"/>
    </source>
</evidence>
<proteinExistence type="predicted"/>
<feature type="compositionally biased region" description="Low complexity" evidence="1">
    <location>
        <begin position="516"/>
        <end position="537"/>
    </location>
</feature>
<reference evidence="2 3" key="1">
    <citation type="journal article" date="2012" name="Genome Biol.">
        <title>Genome and low-iron response of an oceanic diatom adapted to chronic iron limitation.</title>
        <authorList>
            <person name="Lommer M."/>
            <person name="Specht M."/>
            <person name="Roy A.S."/>
            <person name="Kraemer L."/>
            <person name="Andreson R."/>
            <person name="Gutowska M.A."/>
            <person name="Wolf J."/>
            <person name="Bergner S.V."/>
            <person name="Schilhabel M.B."/>
            <person name="Klostermeier U.C."/>
            <person name="Beiko R.G."/>
            <person name="Rosenstiel P."/>
            <person name="Hippler M."/>
            <person name="Laroche J."/>
        </authorList>
    </citation>
    <scope>NUCLEOTIDE SEQUENCE [LARGE SCALE GENOMIC DNA]</scope>
    <source>
        <strain evidence="2 3">CCMP1005</strain>
    </source>
</reference>
<sequence length="785" mass="82754">MRRSRSATLPMGVTCGLTTRTLGRCGLRGAVAASAEAAGSVAGAAFTGDLPIEMSTSGKPYLAEPALGHVFASAESPSDQPLTKAAFSACGPASFPPDLQTTPPSRSRWSVAPNESGGGSAGNRPARPPAAEGEPRRAQKMGSLRLRPRRLSAPPAPAGSDCPIFASPPRRLDLVVSLPPGRLHWSDEKDRSARSAYRVAHSKAPGPGMTERASEGPGKALEGCFRRKFATCLRQRAPFVGQTRPAADLESCRAAEPDGVLGMGRKVASWKALAELYKPLPIDEFRDVEVGSWGVSKDTRGVLRRRPKTDAARPGGSRKKETRGMMAAASRRTLGVLRRTAAYLEKDTRRNCGGGRGARTTPGGGRGVVRGPRRSSFVPAESVSPVPLSLLPSIPADGAARPPGSLSAGTLIVHKSPRPARRRPKTDAAPRDKKRHPAGRGGVGVAREHSVVVLLESSASCLRRTGPLALRARSASAVTSRSRLLPRRRPPRPPPPGGPGRRGGAGRGGRTTDDVALVARLASGGRGRSPSGPSLPAVRSSSPMPSAELGPAPRSERARRASGLVPLAESEGARGRGRTRRGQQSEPGGRAAPSPGGRWRRSEREGSGPRGAGGAGEAKDERRGSLGTTFLPRRVSLLREAPRGRSCFGLWTRAIDAGCVLLRGVQPVRPGDAGSMAKRVRRTSGAVRRRLRRATVDKSATRGSREATFRPILTDPVPLRGPQARASPRRDTSRPRLENERDALARHSGGFSIVTLKGGALERIGGRGSIELDEAVPNPNPIHYL</sequence>
<dbReference type="AlphaFoldDB" id="K0TCJ9"/>
<feature type="compositionally biased region" description="Low complexity" evidence="1">
    <location>
        <begin position="470"/>
        <end position="483"/>
    </location>
</feature>
<feature type="compositionally biased region" description="Low complexity" evidence="1">
    <location>
        <begin position="122"/>
        <end position="132"/>
    </location>
</feature>
<feature type="region of interest" description="Disordered" evidence="1">
    <location>
        <begin position="470"/>
        <end position="627"/>
    </location>
</feature>
<feature type="compositionally biased region" description="Basic and acidic residues" evidence="1">
    <location>
        <begin position="728"/>
        <end position="737"/>
    </location>
</feature>
<feature type="region of interest" description="Disordered" evidence="1">
    <location>
        <begin position="74"/>
        <end position="164"/>
    </location>
</feature>
<feature type="compositionally biased region" description="Gly residues" evidence="1">
    <location>
        <begin position="499"/>
        <end position="509"/>
    </location>
</feature>
<organism evidence="2 3">
    <name type="scientific">Thalassiosira oceanica</name>
    <name type="common">Marine diatom</name>
    <dbReference type="NCBI Taxonomy" id="159749"/>
    <lineage>
        <taxon>Eukaryota</taxon>
        <taxon>Sar</taxon>
        <taxon>Stramenopiles</taxon>
        <taxon>Ochrophyta</taxon>
        <taxon>Bacillariophyta</taxon>
        <taxon>Coscinodiscophyceae</taxon>
        <taxon>Thalassiosirophycidae</taxon>
        <taxon>Thalassiosirales</taxon>
        <taxon>Thalassiosiraceae</taxon>
        <taxon>Thalassiosira</taxon>
    </lineage>
</organism>
<protein>
    <submittedName>
        <fullName evidence="2">Uncharacterized protein</fullName>
    </submittedName>
</protein>
<evidence type="ECO:0000313" key="2">
    <source>
        <dbReference type="EMBL" id="EJK75155.1"/>
    </source>
</evidence>
<comment type="caution">
    <text evidence="2">The sequence shown here is derived from an EMBL/GenBank/DDBJ whole genome shotgun (WGS) entry which is preliminary data.</text>
</comment>
<feature type="region of interest" description="Disordered" evidence="1">
    <location>
        <begin position="305"/>
        <end position="328"/>
    </location>
</feature>
<feature type="region of interest" description="Disordered" evidence="1">
    <location>
        <begin position="713"/>
        <end position="737"/>
    </location>
</feature>
<feature type="compositionally biased region" description="Low complexity" evidence="1">
    <location>
        <begin position="587"/>
        <end position="597"/>
    </location>
</feature>
<name>K0TCJ9_THAOC</name>
<feature type="region of interest" description="Disordered" evidence="1">
    <location>
        <begin position="348"/>
        <end position="380"/>
    </location>
</feature>
<evidence type="ECO:0000256" key="1">
    <source>
        <dbReference type="SAM" id="MobiDB-lite"/>
    </source>
</evidence>
<feature type="compositionally biased region" description="Gly residues" evidence="1">
    <location>
        <begin position="352"/>
        <end position="368"/>
    </location>
</feature>
<feature type="region of interest" description="Disordered" evidence="1">
    <location>
        <begin position="400"/>
        <end position="444"/>
    </location>
</feature>
<dbReference type="EMBL" id="AGNL01003107">
    <property type="protein sequence ID" value="EJK75155.1"/>
    <property type="molecule type" value="Genomic_DNA"/>
</dbReference>
<feature type="compositionally biased region" description="Basic residues" evidence="1">
    <location>
        <begin position="415"/>
        <end position="424"/>
    </location>
</feature>
<accession>K0TCJ9</accession>
<keyword evidence="3" id="KW-1185">Reference proteome</keyword>
<feature type="compositionally biased region" description="Polar residues" evidence="1">
    <location>
        <begin position="99"/>
        <end position="108"/>
    </location>
</feature>
<gene>
    <name evidence="2" type="ORF">THAOC_03133</name>
</gene>
<dbReference type="Proteomes" id="UP000266841">
    <property type="component" value="Unassembled WGS sequence"/>
</dbReference>